<accession>A0A915E318</accession>
<dbReference type="InterPro" id="IPR036527">
    <property type="entry name" value="SCP2_sterol-bd_dom_sf"/>
</dbReference>
<dbReference type="Gene3D" id="3.30.479.30">
    <property type="entry name" value="Band 7 domain"/>
    <property type="match status" value="1"/>
</dbReference>
<evidence type="ECO:0000259" key="4">
    <source>
        <dbReference type="SMART" id="SM00244"/>
    </source>
</evidence>
<keyword evidence="3" id="KW-1133">Transmembrane helix</keyword>
<feature type="region of interest" description="Disordered" evidence="2">
    <location>
        <begin position="1"/>
        <end position="26"/>
    </location>
</feature>
<proteinExistence type="inferred from homology"/>
<dbReference type="Pfam" id="PF02036">
    <property type="entry name" value="SCP2"/>
    <property type="match status" value="1"/>
</dbReference>
<keyword evidence="5" id="KW-1185">Reference proteome</keyword>
<protein>
    <submittedName>
        <fullName evidence="6">Band 7 domain-containing protein</fullName>
    </submittedName>
</protein>
<keyword evidence="3" id="KW-0472">Membrane</keyword>
<sequence>MSWLFSGNSGGGKDHETLNHHNDEDEEERSSLYDSAFTYNTERQFQNNYSYAAYAPEEPEDVPASSDLDANALFSKIVELFFVVLSSIGVLFTFPFSLFLSFVSSFEKLIVFRLGRVRKIHGPGTVFVLPCIDNVAKIDMRVSSFEIPTLQVITADRGLVEMTTVVFSKVVDPMAAHCGLQNRDQTMRSLAYNVISNQVVKKMLYDLTNPTYLSNLLEDCQKEINTFCKNLGVESTKISVTQMNVVKQGENQAMNLFNTLLKSDMGSQVMQHFTPHIKAYMESNGGAANTPKQTQPNPFTSYVNSQKQVAAFYHGQVGKYYRIRCVDSKVGPVEFDINLKQAGRAGCDWTTHPGTQHQQIDVAITLQKETLFNLVNGAVSPMSAYINGQVTIAGPVDAAVALKHLAERAKDCK</sequence>
<organism evidence="5 6">
    <name type="scientific">Ditylenchus dipsaci</name>
    <dbReference type="NCBI Taxonomy" id="166011"/>
    <lineage>
        <taxon>Eukaryota</taxon>
        <taxon>Metazoa</taxon>
        <taxon>Ecdysozoa</taxon>
        <taxon>Nematoda</taxon>
        <taxon>Chromadorea</taxon>
        <taxon>Rhabditida</taxon>
        <taxon>Tylenchina</taxon>
        <taxon>Tylenchomorpha</taxon>
        <taxon>Sphaerularioidea</taxon>
        <taxon>Anguinidae</taxon>
        <taxon>Anguininae</taxon>
        <taxon>Ditylenchus</taxon>
    </lineage>
</organism>
<dbReference type="Gene3D" id="3.30.1050.10">
    <property type="entry name" value="SCP2 sterol-binding domain"/>
    <property type="match status" value="1"/>
</dbReference>
<dbReference type="Pfam" id="PF01145">
    <property type="entry name" value="Band_7"/>
    <property type="match status" value="1"/>
</dbReference>
<dbReference type="PANTHER" id="PTHR10264">
    <property type="entry name" value="BAND 7 PROTEIN-RELATED"/>
    <property type="match status" value="1"/>
</dbReference>
<reference evidence="6" key="1">
    <citation type="submission" date="2022-11" db="UniProtKB">
        <authorList>
            <consortium name="WormBaseParasite"/>
        </authorList>
    </citation>
    <scope>IDENTIFICATION</scope>
</reference>
<dbReference type="SMART" id="SM00244">
    <property type="entry name" value="PHB"/>
    <property type="match status" value="1"/>
</dbReference>
<name>A0A915E318_9BILA</name>
<evidence type="ECO:0000256" key="1">
    <source>
        <dbReference type="ARBA" id="ARBA00008164"/>
    </source>
</evidence>
<dbReference type="WBParaSite" id="jg25323">
    <property type="protein sequence ID" value="jg25323"/>
    <property type="gene ID" value="jg25323"/>
</dbReference>
<dbReference type="PRINTS" id="PR00721">
    <property type="entry name" value="STOMATIN"/>
</dbReference>
<evidence type="ECO:0000313" key="5">
    <source>
        <dbReference type="Proteomes" id="UP000887574"/>
    </source>
</evidence>
<dbReference type="PANTHER" id="PTHR10264:SF28">
    <property type="entry name" value="BAND 7 DOMAIN-CONTAINING PROTEIN"/>
    <property type="match status" value="1"/>
</dbReference>
<feature type="domain" description="Band 7" evidence="4">
    <location>
        <begin position="98"/>
        <end position="253"/>
    </location>
</feature>
<dbReference type="SUPFAM" id="SSF117892">
    <property type="entry name" value="Band 7/SPFH domain"/>
    <property type="match status" value="1"/>
</dbReference>
<dbReference type="InterPro" id="IPR003033">
    <property type="entry name" value="SCP2_sterol-bd_dom"/>
</dbReference>
<evidence type="ECO:0000313" key="6">
    <source>
        <dbReference type="WBParaSite" id="jg25323"/>
    </source>
</evidence>
<feature type="transmembrane region" description="Helical" evidence="3">
    <location>
        <begin position="80"/>
        <end position="103"/>
    </location>
</feature>
<evidence type="ECO:0000256" key="2">
    <source>
        <dbReference type="SAM" id="MobiDB-lite"/>
    </source>
</evidence>
<dbReference type="InterPro" id="IPR001107">
    <property type="entry name" value="Band_7"/>
</dbReference>
<dbReference type="InterPro" id="IPR001972">
    <property type="entry name" value="Stomatin_HflK_fam"/>
</dbReference>
<dbReference type="AlphaFoldDB" id="A0A915E318"/>
<evidence type="ECO:0000256" key="3">
    <source>
        <dbReference type="SAM" id="Phobius"/>
    </source>
</evidence>
<dbReference type="GO" id="GO:0005886">
    <property type="term" value="C:plasma membrane"/>
    <property type="evidence" value="ECO:0007669"/>
    <property type="project" value="InterPro"/>
</dbReference>
<dbReference type="InterPro" id="IPR036013">
    <property type="entry name" value="Band_7/SPFH_dom_sf"/>
</dbReference>
<dbReference type="Proteomes" id="UP000887574">
    <property type="component" value="Unplaced"/>
</dbReference>
<dbReference type="InterPro" id="IPR043202">
    <property type="entry name" value="Band-7_stomatin-like"/>
</dbReference>
<feature type="compositionally biased region" description="Basic and acidic residues" evidence="2">
    <location>
        <begin position="12"/>
        <end position="23"/>
    </location>
</feature>
<dbReference type="SUPFAM" id="SSF55718">
    <property type="entry name" value="SCP-like"/>
    <property type="match status" value="1"/>
</dbReference>
<keyword evidence="3" id="KW-0812">Transmembrane</keyword>
<comment type="similarity">
    <text evidence="1">Belongs to the band 7/mec-2 family.</text>
</comment>